<keyword evidence="2" id="KW-1185">Reference proteome</keyword>
<reference evidence="1 2" key="1">
    <citation type="submission" date="2019-02" db="EMBL/GenBank/DDBJ databases">
        <title>Genomic Encyclopedia of Type Strains, Phase IV (KMG-IV): sequencing the most valuable type-strain genomes for metagenomic binning, comparative biology and taxonomic classification.</title>
        <authorList>
            <person name="Goeker M."/>
        </authorList>
    </citation>
    <scope>NUCLEOTIDE SEQUENCE [LARGE SCALE GENOMIC DNA]</scope>
    <source>
        <strain evidence="1 2">DSM 45622</strain>
    </source>
</reference>
<protein>
    <submittedName>
        <fullName evidence="1">Uncharacterized protein</fullName>
    </submittedName>
</protein>
<sequence length="96" mass="9375">MQTISVHRSADASGTCLLLPGSATTAQGRVLAAAGSRSVALAPGATVVLRLSWTGTCAAEPVQVTVGARGGPFLAASVALPTCGTVTLASTVDPAR</sequence>
<organism evidence="1 2">
    <name type="scientific">Motilibacter rhizosphaerae</name>
    <dbReference type="NCBI Taxonomy" id="598652"/>
    <lineage>
        <taxon>Bacteria</taxon>
        <taxon>Bacillati</taxon>
        <taxon>Actinomycetota</taxon>
        <taxon>Actinomycetes</taxon>
        <taxon>Motilibacterales</taxon>
        <taxon>Motilibacteraceae</taxon>
        <taxon>Motilibacter</taxon>
    </lineage>
</organism>
<evidence type="ECO:0000313" key="1">
    <source>
        <dbReference type="EMBL" id="RZS79936.1"/>
    </source>
</evidence>
<comment type="caution">
    <text evidence="1">The sequence shown here is derived from an EMBL/GenBank/DDBJ whole genome shotgun (WGS) entry which is preliminary data.</text>
</comment>
<accession>A0A4Q7NAM3</accession>
<name>A0A4Q7NAM3_9ACTN</name>
<evidence type="ECO:0000313" key="2">
    <source>
        <dbReference type="Proteomes" id="UP000293638"/>
    </source>
</evidence>
<dbReference type="Proteomes" id="UP000293638">
    <property type="component" value="Unassembled WGS sequence"/>
</dbReference>
<gene>
    <name evidence="1" type="ORF">EV189_3415</name>
</gene>
<dbReference type="AlphaFoldDB" id="A0A4Q7NAM3"/>
<proteinExistence type="predicted"/>
<dbReference type="EMBL" id="SGXD01000005">
    <property type="protein sequence ID" value="RZS79936.1"/>
    <property type="molecule type" value="Genomic_DNA"/>
</dbReference>